<accession>A0A6M1SRF9</accession>
<dbReference type="Proteomes" id="UP000474802">
    <property type="component" value="Unassembled WGS sequence"/>
</dbReference>
<feature type="region of interest" description="Disordered" evidence="1">
    <location>
        <begin position="1"/>
        <end position="24"/>
    </location>
</feature>
<dbReference type="GO" id="GO:0004721">
    <property type="term" value="F:phosphoprotein phosphatase activity"/>
    <property type="evidence" value="ECO:0007669"/>
    <property type="project" value="InterPro"/>
</dbReference>
<evidence type="ECO:0000313" key="2">
    <source>
        <dbReference type="EMBL" id="NGP16973.1"/>
    </source>
</evidence>
<sequence length="105" mass="11525">MHGRQGPHRHCRRPAAGRGRRSPEAIAEDYALTASAQGMIRHLRERALAAGAPAEHIDRVLASDASTMLSMLEHLNNEHGGIHAYLDKFGLTHNELQTLVARLCS</sequence>
<dbReference type="Gene3D" id="3.90.190.10">
    <property type="entry name" value="Protein tyrosine phosphatase superfamily"/>
    <property type="match status" value="1"/>
</dbReference>
<comment type="caution">
    <text evidence="2">The sequence shown here is derived from an EMBL/GenBank/DDBJ whole genome shotgun (WGS) entry which is preliminary data.</text>
</comment>
<evidence type="ECO:0000256" key="1">
    <source>
        <dbReference type="SAM" id="MobiDB-lite"/>
    </source>
</evidence>
<dbReference type="SUPFAM" id="SSF52799">
    <property type="entry name" value="(Phosphotyrosine protein) phosphatases II"/>
    <property type="match status" value="1"/>
</dbReference>
<organism evidence="2 3">
    <name type="scientific">Devosia aurantiaca</name>
    <dbReference type="NCBI Taxonomy" id="2714858"/>
    <lineage>
        <taxon>Bacteria</taxon>
        <taxon>Pseudomonadati</taxon>
        <taxon>Pseudomonadota</taxon>
        <taxon>Alphaproteobacteria</taxon>
        <taxon>Hyphomicrobiales</taxon>
        <taxon>Devosiaceae</taxon>
        <taxon>Devosia</taxon>
    </lineage>
</organism>
<name>A0A6M1SRF9_9HYPH</name>
<keyword evidence="3" id="KW-1185">Reference proteome</keyword>
<evidence type="ECO:0000313" key="3">
    <source>
        <dbReference type="Proteomes" id="UP000474802"/>
    </source>
</evidence>
<protein>
    <submittedName>
        <fullName evidence="2">Tyrosine-protein phosphatase</fullName>
    </submittedName>
</protein>
<reference evidence="2 3" key="2">
    <citation type="submission" date="2020-03" db="EMBL/GenBank/DDBJ databases">
        <title>Devosia chinhatensis sp. nov., isolated from a hexachlorocyclohexane (HCH) dump site in India.</title>
        <authorList>
            <person name="Kumar M."/>
            <person name="Lal R."/>
        </authorList>
    </citation>
    <scope>NUCLEOTIDE SEQUENCE [LARGE SCALE GENOMIC DNA]</scope>
    <source>
        <strain evidence="2 3">H239</strain>
    </source>
</reference>
<dbReference type="InterPro" id="IPR026893">
    <property type="entry name" value="Tyr/Ser_Pase_IphP-type"/>
</dbReference>
<proteinExistence type="predicted"/>
<dbReference type="InterPro" id="IPR029021">
    <property type="entry name" value="Prot-tyrosine_phosphatase-like"/>
</dbReference>
<feature type="compositionally biased region" description="Basic residues" evidence="1">
    <location>
        <begin position="1"/>
        <end position="20"/>
    </location>
</feature>
<dbReference type="Pfam" id="PF13350">
    <property type="entry name" value="Y_phosphatase3"/>
    <property type="match status" value="1"/>
</dbReference>
<reference evidence="2 3" key="1">
    <citation type="submission" date="2020-02" db="EMBL/GenBank/DDBJ databases">
        <authorList>
            <person name="Khan S.A."/>
            <person name="Jeon C.O."/>
            <person name="Chun B.H."/>
        </authorList>
    </citation>
    <scope>NUCLEOTIDE SEQUENCE [LARGE SCALE GENOMIC DNA]</scope>
    <source>
        <strain evidence="2 3">H239</strain>
    </source>
</reference>
<dbReference type="AlphaFoldDB" id="A0A6M1SRF9"/>
<gene>
    <name evidence="2" type="ORF">G5575_04065</name>
</gene>
<dbReference type="EMBL" id="JAALFG010000001">
    <property type="protein sequence ID" value="NGP16973.1"/>
    <property type="molecule type" value="Genomic_DNA"/>
</dbReference>